<reference evidence="2" key="1">
    <citation type="submission" date="2021-02" db="EMBL/GenBank/DDBJ databases">
        <authorList>
            <person name="Dougan E. K."/>
            <person name="Rhodes N."/>
            <person name="Thang M."/>
            <person name="Chan C."/>
        </authorList>
    </citation>
    <scope>NUCLEOTIDE SEQUENCE</scope>
</reference>
<accession>A0A812VF63</accession>
<dbReference type="Proteomes" id="UP000601435">
    <property type="component" value="Unassembled WGS sequence"/>
</dbReference>
<dbReference type="OrthoDB" id="4356at2759"/>
<comment type="caution">
    <text evidence="2">The sequence shown here is derived from an EMBL/GenBank/DDBJ whole genome shotgun (WGS) entry which is preliminary data.</text>
</comment>
<feature type="region of interest" description="Disordered" evidence="1">
    <location>
        <begin position="401"/>
        <end position="426"/>
    </location>
</feature>
<gene>
    <name evidence="2" type="ORF">SNEC2469_LOCUS17556</name>
</gene>
<keyword evidence="3" id="KW-1185">Reference proteome</keyword>
<feature type="compositionally biased region" description="Basic and acidic residues" evidence="1">
    <location>
        <begin position="407"/>
        <end position="420"/>
    </location>
</feature>
<sequence length="426" mass="47378">MALAGSSLELQWLSPKRMLWLELFFQYAILGSAQEAGATTLDRAGSHGVFDFGELKTSGNSYSTEKLMGTSAAMSARLGELLIHGAAVEVLNVSSRLLHRPPKKKTWALYNPSLLPLRWRGEDVFLMTYRAGTWNLCAWDGRGSPVASLPRVEGRNQATSRVMAAITRRDFSPLVPVHEIGMQKFQEHSCTHSTGMRRVGIDDGRLFSLRGKPFVLFAGVAPALQDYPCQHRQYLCPLEMPDEASNNLKELKVKCLQKVLLTFDFADQLSEKMLAQDRLGSVHQKNWMPFVVGDQLFLVFTVEPLRVMRVDTTTGRCLEISLAKTPALVALHNAERDEFRGHGGPALVALPPTLGSGLLGLARVQAGNLLYTHFFFTLDVPDDPSASNPFTISRAWWPRARASQTEPQRKNERAHTDTHTLRISAV</sequence>
<evidence type="ECO:0000313" key="3">
    <source>
        <dbReference type="Proteomes" id="UP000601435"/>
    </source>
</evidence>
<proteinExistence type="predicted"/>
<dbReference type="EMBL" id="CAJNJA010029087">
    <property type="protein sequence ID" value="CAE7619107.1"/>
    <property type="molecule type" value="Genomic_DNA"/>
</dbReference>
<organism evidence="2 3">
    <name type="scientific">Symbiodinium necroappetens</name>
    <dbReference type="NCBI Taxonomy" id="1628268"/>
    <lineage>
        <taxon>Eukaryota</taxon>
        <taxon>Sar</taxon>
        <taxon>Alveolata</taxon>
        <taxon>Dinophyceae</taxon>
        <taxon>Suessiales</taxon>
        <taxon>Symbiodiniaceae</taxon>
        <taxon>Symbiodinium</taxon>
    </lineage>
</organism>
<evidence type="ECO:0000313" key="2">
    <source>
        <dbReference type="EMBL" id="CAE7619107.1"/>
    </source>
</evidence>
<evidence type="ECO:0000256" key="1">
    <source>
        <dbReference type="SAM" id="MobiDB-lite"/>
    </source>
</evidence>
<dbReference type="AlphaFoldDB" id="A0A812VF63"/>
<protein>
    <submittedName>
        <fullName evidence="2">Uncharacterized protein</fullName>
    </submittedName>
</protein>
<name>A0A812VF63_9DINO</name>